<dbReference type="PANTHER" id="PTHR33207">
    <property type="entry name" value="F-BOX DOMAIN CONTAINING PROTEIN-RELATED"/>
    <property type="match status" value="1"/>
</dbReference>
<proteinExistence type="predicted"/>
<dbReference type="InterPro" id="IPR056594">
    <property type="entry name" value="AT5G49610-like_b-prop"/>
</dbReference>
<sequence length="210" mass="21796">MGAGEVAAGGAVDLMAASKTSLKEGRTPRQRTGGPDAEGEVGQDGEVAAGLGVSGGGLVARLGASGRGGDGGGETIAICDGGGSVLYLVLLKGDQLCVWLRRMMDDEHGGAGEWVLRDSISLRETCGHLVEHGLEPAAGHAAVASVAGVGDNAEFVFLELHDSGVFVYMHFSSRKVEKVYQRDPDNDEITLVYPCSMVWLPVFPAIEQGE</sequence>
<evidence type="ECO:0000313" key="4">
    <source>
        <dbReference type="Proteomes" id="UP000275267"/>
    </source>
</evidence>
<dbReference type="Pfam" id="PF23635">
    <property type="entry name" value="Beta-prop_AT5G49610-like"/>
    <property type="match status" value="1"/>
</dbReference>
<dbReference type="EMBL" id="PQIB02000007">
    <property type="protein sequence ID" value="RLN09201.1"/>
    <property type="molecule type" value="Genomic_DNA"/>
</dbReference>
<comment type="caution">
    <text evidence="3">The sequence shown here is derived from an EMBL/GenBank/DDBJ whole genome shotgun (WGS) entry which is preliminary data.</text>
</comment>
<name>A0A3L6RTU6_PANMI</name>
<keyword evidence="4" id="KW-1185">Reference proteome</keyword>
<evidence type="ECO:0000259" key="2">
    <source>
        <dbReference type="Pfam" id="PF23635"/>
    </source>
</evidence>
<reference evidence="4" key="1">
    <citation type="journal article" date="2019" name="Nat. Commun.">
        <title>The genome of broomcorn millet.</title>
        <authorList>
            <person name="Zou C."/>
            <person name="Miki D."/>
            <person name="Li D."/>
            <person name="Tang Q."/>
            <person name="Xiao L."/>
            <person name="Rajput S."/>
            <person name="Deng P."/>
            <person name="Jia W."/>
            <person name="Huang R."/>
            <person name="Zhang M."/>
            <person name="Sun Y."/>
            <person name="Hu J."/>
            <person name="Fu X."/>
            <person name="Schnable P.S."/>
            <person name="Li F."/>
            <person name="Zhang H."/>
            <person name="Feng B."/>
            <person name="Zhu X."/>
            <person name="Liu R."/>
            <person name="Schnable J.C."/>
            <person name="Zhu J.-K."/>
            <person name="Zhang H."/>
        </authorList>
    </citation>
    <scope>NUCLEOTIDE SEQUENCE [LARGE SCALE GENOMIC DNA]</scope>
</reference>
<feature type="region of interest" description="Disordered" evidence="1">
    <location>
        <begin position="17"/>
        <end position="43"/>
    </location>
</feature>
<evidence type="ECO:0000256" key="1">
    <source>
        <dbReference type="SAM" id="MobiDB-lite"/>
    </source>
</evidence>
<dbReference type="AlphaFoldDB" id="A0A3L6RTU6"/>
<dbReference type="STRING" id="4540.A0A3L6RTU6"/>
<dbReference type="Proteomes" id="UP000275267">
    <property type="component" value="Unassembled WGS sequence"/>
</dbReference>
<accession>A0A3L6RTU6</accession>
<evidence type="ECO:0000313" key="3">
    <source>
        <dbReference type="EMBL" id="RLN09201.1"/>
    </source>
</evidence>
<feature type="domain" description="F-box protein AT5G49610-like beta-propeller" evidence="2">
    <location>
        <begin position="75"/>
        <end position="203"/>
    </location>
</feature>
<dbReference type="OrthoDB" id="691466at2759"/>
<gene>
    <name evidence="3" type="ORF">C2845_PM11G16630</name>
</gene>
<organism evidence="3 4">
    <name type="scientific">Panicum miliaceum</name>
    <name type="common">Proso millet</name>
    <name type="synonym">Broomcorn millet</name>
    <dbReference type="NCBI Taxonomy" id="4540"/>
    <lineage>
        <taxon>Eukaryota</taxon>
        <taxon>Viridiplantae</taxon>
        <taxon>Streptophyta</taxon>
        <taxon>Embryophyta</taxon>
        <taxon>Tracheophyta</taxon>
        <taxon>Spermatophyta</taxon>
        <taxon>Magnoliopsida</taxon>
        <taxon>Liliopsida</taxon>
        <taxon>Poales</taxon>
        <taxon>Poaceae</taxon>
        <taxon>PACMAD clade</taxon>
        <taxon>Panicoideae</taxon>
        <taxon>Panicodae</taxon>
        <taxon>Paniceae</taxon>
        <taxon>Panicinae</taxon>
        <taxon>Panicum</taxon>
        <taxon>Panicum sect. Panicum</taxon>
    </lineage>
</organism>
<protein>
    <recommendedName>
        <fullName evidence="2">F-box protein AT5G49610-like beta-propeller domain-containing protein</fullName>
    </recommendedName>
</protein>